<dbReference type="Pfam" id="PF13654">
    <property type="entry name" value="AAA_32"/>
    <property type="match status" value="1"/>
</dbReference>
<evidence type="ECO:0000313" key="4">
    <source>
        <dbReference type="EMBL" id="RDE18784.1"/>
    </source>
</evidence>
<name>A0A369WDL3_9GAMM</name>
<dbReference type="OrthoDB" id="9758568at2"/>
<dbReference type="InterPro" id="IPR014721">
    <property type="entry name" value="Ribsml_uS5_D2-typ_fold_subgr"/>
</dbReference>
<dbReference type="GO" id="GO:0006508">
    <property type="term" value="P:proteolysis"/>
    <property type="evidence" value="ECO:0007669"/>
    <property type="project" value="UniProtKB-KW"/>
</dbReference>
<dbReference type="GO" id="GO:0004252">
    <property type="term" value="F:serine-type endopeptidase activity"/>
    <property type="evidence" value="ECO:0007669"/>
    <property type="project" value="UniProtKB-UniRule"/>
</dbReference>
<dbReference type="InterPro" id="IPR008269">
    <property type="entry name" value="Lon_proteolytic"/>
</dbReference>
<dbReference type="InterPro" id="IPR027065">
    <property type="entry name" value="Lon_Prtase"/>
</dbReference>
<dbReference type="GO" id="GO:0005524">
    <property type="term" value="F:ATP binding"/>
    <property type="evidence" value="ECO:0007669"/>
    <property type="project" value="InterPro"/>
</dbReference>
<dbReference type="Gene3D" id="3.40.50.300">
    <property type="entry name" value="P-loop containing nucleotide triphosphate hydrolases"/>
    <property type="match status" value="2"/>
</dbReference>
<sequence>MDSATRLDIDQLYRNCNPELLPFKTTETLEDFNGIYGQERAVEAMEFGIGMHRPGYNLFVMGHNQSGRFSFVMDTLKREAKKAKKPLDWCYLNNISDPRHPQAFYFASGKAAVFKSDIQHLLEAISTELPSAYENPAYQRAKSRIEREFNRLYDQALEQVENRARSKNIALYRDAGSVGFTPVADGQAMDEAAFSQLSEEQRNQINADINQLEEFMNESLTSLPIWRRESNERQKKLEHDTARTAMAPLFQPLKEKYASQPRVVGYLNQMEVELTKHASDLVGEDKLGEERSKATRLAQLEHQFGVNLIVDHQKTKGLPVVFEAHPSYDNLFGRVEYSSEMGAMVTNYQLVRGGSLHRANGGYLVLEAEKLFEHPMVWSAIKRSLKSAKIKIENPFAELAGINTITLDPESVPLELKVVIIGDRELYYMLQQMDPDFSKLFRVVVDFDDDVPRTDASIRNYARLVRTLSQQESCAHLNRPAVARLVEHSSRMAEDQALLSARIGDMKDLICEADFKRQLDGDELIQVSHIEEALLAKERRTDRLSTRMREEILNEVVLINTEGTAIGKSNGLTVLQVGEVSFGTPARITATVHPGDKGIVDIEKEVTLGQPIHSKGVMILTGYLGHKYAQNFNLSLSANIALEQSYGYVDGDSASLAEICTLISALTHTPIKQSFALTGSINQYGEVQAIGGVNEKIEGFFDVCTAKGLTGEQGVIIPKANQRNLMLKQSVVQAVAEGMFHVYTVATVDQALELLTGRKPGVRKPDGGFTQRSLNYEVVKRLKELAKVKG</sequence>
<gene>
    <name evidence="4" type="ORF">DV711_14280</name>
</gene>
<reference evidence="4 5" key="1">
    <citation type="submission" date="2018-07" db="EMBL/GenBank/DDBJ databases">
        <title>Motiliproteus coralliicola sp. nov., a bacterium isolated from Coral.</title>
        <authorList>
            <person name="Wang G."/>
        </authorList>
    </citation>
    <scope>NUCLEOTIDE SEQUENCE [LARGE SCALE GENOMIC DNA]</scope>
    <source>
        <strain evidence="4 5">C34</strain>
    </source>
</reference>
<keyword evidence="5" id="KW-1185">Reference proteome</keyword>
<dbReference type="PANTHER" id="PTHR10046">
    <property type="entry name" value="ATP DEPENDENT LON PROTEASE FAMILY MEMBER"/>
    <property type="match status" value="1"/>
</dbReference>
<dbReference type="AlphaFoldDB" id="A0A369WDL3"/>
<proteinExistence type="inferred from homology"/>
<dbReference type="InterPro" id="IPR020568">
    <property type="entry name" value="Ribosomal_Su5_D2-typ_SF"/>
</dbReference>
<dbReference type="EMBL" id="QQOH01000004">
    <property type="protein sequence ID" value="RDE18784.1"/>
    <property type="molecule type" value="Genomic_DNA"/>
</dbReference>
<dbReference type="Gene3D" id="1.10.8.60">
    <property type="match status" value="1"/>
</dbReference>
<keyword evidence="1 2" id="KW-0645">Protease</keyword>
<feature type="active site" evidence="2">
    <location>
        <position position="653"/>
    </location>
</feature>
<keyword evidence="2" id="KW-0720">Serine protease</keyword>
<dbReference type="InterPro" id="IPR046844">
    <property type="entry name" value="Lon-like_helical"/>
</dbReference>
<dbReference type="RefSeq" id="WP_114696399.1">
    <property type="nucleotide sequence ID" value="NZ_QQOH01000004.1"/>
</dbReference>
<dbReference type="Proteomes" id="UP000253769">
    <property type="component" value="Unassembled WGS sequence"/>
</dbReference>
<dbReference type="Pfam" id="PF05362">
    <property type="entry name" value="Lon_C"/>
    <property type="match status" value="1"/>
</dbReference>
<dbReference type="GO" id="GO:0030163">
    <property type="term" value="P:protein catabolic process"/>
    <property type="evidence" value="ECO:0007669"/>
    <property type="project" value="InterPro"/>
</dbReference>
<evidence type="ECO:0000259" key="3">
    <source>
        <dbReference type="PROSITE" id="PS51786"/>
    </source>
</evidence>
<dbReference type="InterPro" id="IPR046843">
    <property type="entry name" value="LonB_AAA-LID"/>
</dbReference>
<accession>A0A369WDL3</accession>
<comment type="catalytic activity">
    <reaction evidence="2">
        <text>Hydrolysis of proteins in presence of ATP.</text>
        <dbReference type="EC" id="3.4.21.53"/>
    </reaction>
</comment>
<dbReference type="PRINTS" id="PR00830">
    <property type="entry name" value="ENDOLAPTASE"/>
</dbReference>
<evidence type="ECO:0000256" key="1">
    <source>
        <dbReference type="ARBA" id="ARBA00022670"/>
    </source>
</evidence>
<dbReference type="Pfam" id="PF20436">
    <property type="entry name" value="LonB_AAA-LID"/>
    <property type="match status" value="1"/>
</dbReference>
<dbReference type="PROSITE" id="PS51786">
    <property type="entry name" value="LON_PROTEOLYTIC"/>
    <property type="match status" value="1"/>
</dbReference>
<dbReference type="InterPro" id="IPR041699">
    <property type="entry name" value="AAA_32"/>
</dbReference>
<feature type="active site" evidence="2">
    <location>
        <position position="696"/>
    </location>
</feature>
<comment type="similarity">
    <text evidence="2">Belongs to the peptidase S16 family.</text>
</comment>
<dbReference type="InterPro" id="IPR027417">
    <property type="entry name" value="P-loop_NTPase"/>
</dbReference>
<dbReference type="EC" id="3.4.21.53" evidence="2"/>
<organism evidence="4 5">
    <name type="scientific">Motiliproteus coralliicola</name>
    <dbReference type="NCBI Taxonomy" id="2283196"/>
    <lineage>
        <taxon>Bacteria</taxon>
        <taxon>Pseudomonadati</taxon>
        <taxon>Pseudomonadota</taxon>
        <taxon>Gammaproteobacteria</taxon>
        <taxon>Oceanospirillales</taxon>
        <taxon>Oceanospirillaceae</taxon>
        <taxon>Motiliproteus</taxon>
    </lineage>
</organism>
<evidence type="ECO:0000256" key="2">
    <source>
        <dbReference type="PROSITE-ProRule" id="PRU01122"/>
    </source>
</evidence>
<protein>
    <recommendedName>
        <fullName evidence="2">endopeptidase La</fullName>
        <ecNumber evidence="2">3.4.21.53</ecNumber>
    </recommendedName>
</protein>
<dbReference type="GO" id="GO:0004176">
    <property type="term" value="F:ATP-dependent peptidase activity"/>
    <property type="evidence" value="ECO:0007669"/>
    <property type="project" value="UniProtKB-UniRule"/>
</dbReference>
<dbReference type="Gene3D" id="3.30.230.10">
    <property type="match status" value="1"/>
</dbReference>
<dbReference type="Pfam" id="PF20437">
    <property type="entry name" value="LonC_helical"/>
    <property type="match status" value="1"/>
</dbReference>
<feature type="domain" description="Lon proteolytic" evidence="3">
    <location>
        <begin position="563"/>
        <end position="758"/>
    </location>
</feature>
<dbReference type="SUPFAM" id="SSF54211">
    <property type="entry name" value="Ribosomal protein S5 domain 2-like"/>
    <property type="match status" value="1"/>
</dbReference>
<keyword evidence="2" id="KW-0378">Hydrolase</keyword>
<evidence type="ECO:0000313" key="5">
    <source>
        <dbReference type="Proteomes" id="UP000253769"/>
    </source>
</evidence>
<comment type="caution">
    <text evidence="4">The sequence shown here is derived from an EMBL/GenBank/DDBJ whole genome shotgun (WGS) entry which is preliminary data.</text>
</comment>